<evidence type="ECO:0000256" key="2">
    <source>
        <dbReference type="ARBA" id="ARBA00022857"/>
    </source>
</evidence>
<keyword evidence="2" id="KW-0521">NADP</keyword>
<comment type="similarity">
    <text evidence="1">Belongs to the NmrA-type oxidoreductase family.</text>
</comment>
<evidence type="ECO:0000313" key="5">
    <source>
        <dbReference type="Proteomes" id="UP000799441"/>
    </source>
</evidence>
<dbReference type="EMBL" id="MU003823">
    <property type="protein sequence ID" value="KAF2718575.1"/>
    <property type="molecule type" value="Genomic_DNA"/>
</dbReference>
<organism evidence="4 5">
    <name type="scientific">Polychaeton citri CBS 116435</name>
    <dbReference type="NCBI Taxonomy" id="1314669"/>
    <lineage>
        <taxon>Eukaryota</taxon>
        <taxon>Fungi</taxon>
        <taxon>Dikarya</taxon>
        <taxon>Ascomycota</taxon>
        <taxon>Pezizomycotina</taxon>
        <taxon>Dothideomycetes</taxon>
        <taxon>Dothideomycetidae</taxon>
        <taxon>Capnodiales</taxon>
        <taxon>Capnodiaceae</taxon>
        <taxon>Polychaeton</taxon>
    </lineage>
</organism>
<gene>
    <name evidence="4" type="ORF">K431DRAFT_287590</name>
</gene>
<dbReference type="PANTHER" id="PTHR42748:SF7">
    <property type="entry name" value="NMRA LIKE REDOX SENSOR 1-RELATED"/>
    <property type="match status" value="1"/>
</dbReference>
<name>A0A9P4UN31_9PEZI</name>
<dbReference type="Gene3D" id="3.40.50.720">
    <property type="entry name" value="NAD(P)-binding Rossmann-like Domain"/>
    <property type="match status" value="1"/>
</dbReference>
<dbReference type="PANTHER" id="PTHR42748">
    <property type="entry name" value="NITROGEN METABOLITE REPRESSION PROTEIN NMRA FAMILY MEMBER"/>
    <property type="match status" value="1"/>
</dbReference>
<dbReference type="InterPro" id="IPR008030">
    <property type="entry name" value="NmrA-like"/>
</dbReference>
<dbReference type="Proteomes" id="UP000799441">
    <property type="component" value="Unassembled WGS sequence"/>
</dbReference>
<dbReference type="GO" id="GO:0005634">
    <property type="term" value="C:nucleus"/>
    <property type="evidence" value="ECO:0007669"/>
    <property type="project" value="TreeGrafter"/>
</dbReference>
<dbReference type="AlphaFoldDB" id="A0A9P4UN31"/>
<evidence type="ECO:0000259" key="3">
    <source>
        <dbReference type="Pfam" id="PF05368"/>
    </source>
</evidence>
<dbReference type="OrthoDB" id="9997102at2759"/>
<sequence length="303" mass="33113">MASSTRNLLVTGATGKQGGALVSALLSTPNQPFTIYAVTRNATSASALALAARSSKIKLVEGSFEDVPGIFSQVPGIWGMFLVTTFDKGVKREESQGKALAKGALDAGAKHVVFTATDRGINGDNDPTSVAHFKSKYNVEKEIERLSSQSSQGASWTALRPVAFMDNLTDNFFGRAFVSMWRLNGIDHKLQLISTTDIGKIAAEAFLNYDRPEYHNKAIDIAGDSITPAEAAKVFKEETGKDLPASYSWVGWLLKAGLKEALGDMFNWFAKVGFAADPQSVKQRYPFVKDFRTWVREESAWRK</sequence>
<dbReference type="SUPFAM" id="SSF51735">
    <property type="entry name" value="NAD(P)-binding Rossmann-fold domains"/>
    <property type="match status" value="1"/>
</dbReference>
<feature type="domain" description="NmrA-like" evidence="3">
    <location>
        <begin position="6"/>
        <end position="273"/>
    </location>
</feature>
<evidence type="ECO:0000313" key="4">
    <source>
        <dbReference type="EMBL" id="KAF2718575.1"/>
    </source>
</evidence>
<dbReference type="InterPro" id="IPR051164">
    <property type="entry name" value="NmrA-like_oxidored"/>
</dbReference>
<dbReference type="InterPro" id="IPR036291">
    <property type="entry name" value="NAD(P)-bd_dom_sf"/>
</dbReference>
<protein>
    <submittedName>
        <fullName evidence="4">NAD(P)-binding protein</fullName>
    </submittedName>
</protein>
<evidence type="ECO:0000256" key="1">
    <source>
        <dbReference type="ARBA" id="ARBA00006328"/>
    </source>
</evidence>
<accession>A0A9P4UN31</accession>
<proteinExistence type="inferred from homology"/>
<reference evidence="4" key="1">
    <citation type="journal article" date="2020" name="Stud. Mycol.">
        <title>101 Dothideomycetes genomes: a test case for predicting lifestyles and emergence of pathogens.</title>
        <authorList>
            <person name="Haridas S."/>
            <person name="Albert R."/>
            <person name="Binder M."/>
            <person name="Bloem J."/>
            <person name="Labutti K."/>
            <person name="Salamov A."/>
            <person name="Andreopoulos B."/>
            <person name="Baker S."/>
            <person name="Barry K."/>
            <person name="Bills G."/>
            <person name="Bluhm B."/>
            <person name="Cannon C."/>
            <person name="Castanera R."/>
            <person name="Culley D."/>
            <person name="Daum C."/>
            <person name="Ezra D."/>
            <person name="Gonzalez J."/>
            <person name="Henrissat B."/>
            <person name="Kuo A."/>
            <person name="Liang C."/>
            <person name="Lipzen A."/>
            <person name="Lutzoni F."/>
            <person name="Magnuson J."/>
            <person name="Mondo S."/>
            <person name="Nolan M."/>
            <person name="Ohm R."/>
            <person name="Pangilinan J."/>
            <person name="Park H.-J."/>
            <person name="Ramirez L."/>
            <person name="Alfaro M."/>
            <person name="Sun H."/>
            <person name="Tritt A."/>
            <person name="Yoshinaga Y."/>
            <person name="Zwiers L.-H."/>
            <person name="Turgeon B."/>
            <person name="Goodwin S."/>
            <person name="Spatafora J."/>
            <person name="Crous P."/>
            <person name="Grigoriev I."/>
        </authorList>
    </citation>
    <scope>NUCLEOTIDE SEQUENCE</scope>
    <source>
        <strain evidence="4">CBS 116435</strain>
    </source>
</reference>
<keyword evidence="5" id="KW-1185">Reference proteome</keyword>
<dbReference type="Pfam" id="PF05368">
    <property type="entry name" value="NmrA"/>
    <property type="match status" value="1"/>
</dbReference>
<dbReference type="Gene3D" id="3.90.25.10">
    <property type="entry name" value="UDP-galactose 4-epimerase, domain 1"/>
    <property type="match status" value="1"/>
</dbReference>
<comment type="caution">
    <text evidence="4">The sequence shown here is derived from an EMBL/GenBank/DDBJ whole genome shotgun (WGS) entry which is preliminary data.</text>
</comment>